<reference evidence="3" key="1">
    <citation type="submission" date="2020-09" db="EMBL/GenBank/DDBJ databases">
        <title>Nocardioides sp. strain MJB4 16S ribosomal RNA gene Genome sequencing and assembly.</title>
        <authorList>
            <person name="Kim I."/>
        </authorList>
    </citation>
    <scope>NUCLEOTIDE SEQUENCE</scope>
    <source>
        <strain evidence="3">MJB4</strain>
    </source>
</reference>
<name>A0A927Q1S8_9ACTN</name>
<dbReference type="AlphaFoldDB" id="A0A927Q1S8"/>
<sequence length="230" mass="24712">MRTRPLQRYAAALVGLIALTGCGSADLYPGDAAVVGERSVSMSEADRFAEAYCEINRPSLEQNDARLSMARIRALALSLQVAGIQAEEYAEEFDIEVGPEYARAVNDLEDRVREQDLPDDERDAVLEVLTTNTYVGAVFNQIGQRELGSEADPQELDTAGGEVFSAWAAEQDVELDPRFGTVDQELAYTAPDESLSAPVSDLARLGADGADPTEADTEYADALPASQSCG</sequence>
<keyword evidence="2" id="KW-0732">Signal</keyword>
<evidence type="ECO:0000256" key="2">
    <source>
        <dbReference type="SAM" id="SignalP"/>
    </source>
</evidence>
<keyword evidence="4" id="KW-1185">Reference proteome</keyword>
<evidence type="ECO:0000313" key="3">
    <source>
        <dbReference type="EMBL" id="MBD8870467.1"/>
    </source>
</evidence>
<comment type="caution">
    <text evidence="3">The sequence shown here is derived from an EMBL/GenBank/DDBJ whole genome shotgun (WGS) entry which is preliminary data.</text>
</comment>
<accession>A0A927Q1S8</accession>
<feature type="chain" id="PRO_5039548691" evidence="2">
    <location>
        <begin position="26"/>
        <end position="230"/>
    </location>
</feature>
<dbReference type="EMBL" id="JACYXZ010000003">
    <property type="protein sequence ID" value="MBD8870467.1"/>
    <property type="molecule type" value="Genomic_DNA"/>
</dbReference>
<protein>
    <submittedName>
        <fullName evidence="3">Uncharacterized protein</fullName>
    </submittedName>
</protein>
<evidence type="ECO:0000313" key="4">
    <source>
        <dbReference type="Proteomes" id="UP000616839"/>
    </source>
</evidence>
<proteinExistence type="predicted"/>
<organism evidence="3 4">
    <name type="scientific">Nocardioides donggukensis</name>
    <dbReference type="NCBI Taxonomy" id="2774019"/>
    <lineage>
        <taxon>Bacteria</taxon>
        <taxon>Bacillati</taxon>
        <taxon>Actinomycetota</taxon>
        <taxon>Actinomycetes</taxon>
        <taxon>Propionibacteriales</taxon>
        <taxon>Nocardioidaceae</taxon>
        <taxon>Nocardioides</taxon>
    </lineage>
</organism>
<evidence type="ECO:0000256" key="1">
    <source>
        <dbReference type="SAM" id="MobiDB-lite"/>
    </source>
</evidence>
<feature type="signal peptide" evidence="2">
    <location>
        <begin position="1"/>
        <end position="25"/>
    </location>
</feature>
<dbReference type="RefSeq" id="WP_192143758.1">
    <property type="nucleotide sequence ID" value="NZ_JACYXZ010000003.1"/>
</dbReference>
<feature type="region of interest" description="Disordered" evidence="1">
    <location>
        <begin position="190"/>
        <end position="230"/>
    </location>
</feature>
<gene>
    <name evidence="3" type="ORF">IE331_12600</name>
</gene>
<dbReference type="Proteomes" id="UP000616839">
    <property type="component" value="Unassembled WGS sequence"/>
</dbReference>
<dbReference type="PROSITE" id="PS51257">
    <property type="entry name" value="PROKAR_LIPOPROTEIN"/>
    <property type="match status" value="1"/>
</dbReference>